<dbReference type="CDD" id="cd03468">
    <property type="entry name" value="PolY_like"/>
    <property type="match status" value="1"/>
</dbReference>
<dbReference type="SUPFAM" id="SSF56672">
    <property type="entry name" value="DNA/RNA polymerases"/>
    <property type="match status" value="1"/>
</dbReference>
<dbReference type="PANTHER" id="PTHR35369:SF2">
    <property type="entry name" value="BLR3025 PROTEIN"/>
    <property type="match status" value="1"/>
</dbReference>
<keyword evidence="2" id="KW-0227">DNA damage</keyword>
<evidence type="ECO:0000256" key="2">
    <source>
        <dbReference type="ARBA" id="ARBA00022763"/>
    </source>
</evidence>
<organism evidence="4 5">
    <name type="scientific">Tunturiibacter lichenicola</name>
    <dbReference type="NCBI Taxonomy" id="2051959"/>
    <lineage>
        <taxon>Bacteria</taxon>
        <taxon>Pseudomonadati</taxon>
        <taxon>Acidobacteriota</taxon>
        <taxon>Terriglobia</taxon>
        <taxon>Terriglobales</taxon>
        <taxon>Acidobacteriaceae</taxon>
        <taxon>Tunturiibacter</taxon>
    </lineage>
</organism>
<dbReference type="InterPro" id="IPR043128">
    <property type="entry name" value="Rev_trsase/Diguanyl_cyclase"/>
</dbReference>
<dbReference type="InterPro" id="IPR043502">
    <property type="entry name" value="DNA/RNA_pol_sf"/>
</dbReference>
<accession>A0A7W8N4M0</accession>
<evidence type="ECO:0000259" key="3">
    <source>
        <dbReference type="Pfam" id="PF00817"/>
    </source>
</evidence>
<name>A0A7W8N4M0_9BACT</name>
<dbReference type="Pfam" id="PF00817">
    <property type="entry name" value="IMS"/>
    <property type="match status" value="1"/>
</dbReference>
<sequence length="504" mass="55924">MTKPAELYACLYAKEFPAQTLLRLRLELRNRPCVVMEGELPLQQVCSLNTKGRLLGIAHGMTSVEVDTFPSVAVLTRSKKEEASTKTALLECARAFSPHVEDLSEDRAFLSAIDIAGTEKLLGPAETLARNLLHRVKALGIAACATVSSNRNAAISLAKGLPPRTAVQIIPRGDEATTLAPLPLRVLGLTEEHEETFSLWGIRTLGMLAALPEGELIARMGQEGKRLRQSARGDLPHLFQPMEPAFILEERIELDSPVEELPSLLFVVNIMLDQLILRARARVLALASVTVTLTLEDKETHTCTVRSALPTNDKQLWVKLLHLDLNAHPYQAAILSLTLSAEPGSTSKVQLGLFSPQLPEPMQLDVTLARIRAIVGDECVGSPVLNDTHQRKGFRMEPFTVSANSTPVISSNRFPSASRQLRSAENVSVTLQSQRPKAFVFRDKRYLVERIYGPWLTGGEWWNPTFWSLEQWDLVARAQDSTLLSCCLVRDLMQDRWQMAALYD</sequence>
<dbReference type="Gene3D" id="3.40.1170.60">
    <property type="match status" value="1"/>
</dbReference>
<proteinExistence type="inferred from homology"/>
<dbReference type="Proteomes" id="UP000569092">
    <property type="component" value="Unassembled WGS sequence"/>
</dbReference>
<dbReference type="InterPro" id="IPR001126">
    <property type="entry name" value="UmuC"/>
</dbReference>
<gene>
    <name evidence="4" type="ORF">HDF10_003738</name>
</gene>
<evidence type="ECO:0000313" key="4">
    <source>
        <dbReference type="EMBL" id="MBB5345737.1"/>
    </source>
</evidence>
<dbReference type="InterPro" id="IPR050356">
    <property type="entry name" value="SulA_CellDiv_inhibitor"/>
</dbReference>
<dbReference type="Gene3D" id="3.30.70.270">
    <property type="match status" value="1"/>
</dbReference>
<protein>
    <submittedName>
        <fullName evidence="4">Protein ImuB</fullName>
    </submittedName>
</protein>
<dbReference type="PANTHER" id="PTHR35369">
    <property type="entry name" value="BLR3025 PROTEIN-RELATED"/>
    <property type="match status" value="1"/>
</dbReference>
<comment type="caution">
    <text evidence="4">The sequence shown here is derived from an EMBL/GenBank/DDBJ whole genome shotgun (WGS) entry which is preliminary data.</text>
</comment>
<dbReference type="GO" id="GO:0006281">
    <property type="term" value="P:DNA repair"/>
    <property type="evidence" value="ECO:0007669"/>
    <property type="project" value="InterPro"/>
</dbReference>
<evidence type="ECO:0000256" key="1">
    <source>
        <dbReference type="ARBA" id="ARBA00010945"/>
    </source>
</evidence>
<feature type="domain" description="UmuC" evidence="3">
    <location>
        <begin position="12"/>
        <end position="154"/>
    </location>
</feature>
<dbReference type="AlphaFoldDB" id="A0A7W8N4M0"/>
<dbReference type="EMBL" id="JACHDZ010000007">
    <property type="protein sequence ID" value="MBB5345737.1"/>
    <property type="molecule type" value="Genomic_DNA"/>
</dbReference>
<evidence type="ECO:0000313" key="5">
    <source>
        <dbReference type="Proteomes" id="UP000569092"/>
    </source>
</evidence>
<reference evidence="4 5" key="1">
    <citation type="submission" date="2020-08" db="EMBL/GenBank/DDBJ databases">
        <title>Genomic Encyclopedia of Type Strains, Phase IV (KMG-V): Genome sequencing to study the core and pangenomes of soil and plant-associated prokaryotes.</title>
        <authorList>
            <person name="Whitman W."/>
        </authorList>
    </citation>
    <scope>NUCLEOTIDE SEQUENCE [LARGE SCALE GENOMIC DNA]</scope>
    <source>
        <strain evidence="4 5">M8US30</strain>
    </source>
</reference>
<comment type="similarity">
    <text evidence="1">Belongs to the DNA polymerase type-Y family.</text>
</comment>